<gene>
    <name evidence="2" type="ORF">N7U66_15295</name>
</gene>
<evidence type="ECO:0000313" key="2">
    <source>
        <dbReference type="EMBL" id="WAC01403.1"/>
    </source>
</evidence>
<proteinExistence type="predicted"/>
<dbReference type="Gene3D" id="1.20.1260.10">
    <property type="match status" value="1"/>
</dbReference>
<sequence length="158" mass="17754">MGVTITYEVGVEALQNALKANYDAESAFRQLLEKANDEVTRCYLIEKANVIKHFSITIVGLLKEMSIQPLEKGSVLGGVARLWFDIKSLVVEHHALSIIEEAKTVEEEFCATYNRLIKAGIHSEKVYNVLVSQLSEMHALNYPNMILNTKSINQTIPF</sequence>
<accession>A0A9E8MTY9</accession>
<dbReference type="Pfam" id="PF09537">
    <property type="entry name" value="DUF2383"/>
    <property type="match status" value="1"/>
</dbReference>
<protein>
    <submittedName>
        <fullName evidence="2">DUF2383 domain-containing protein</fullName>
    </submittedName>
</protein>
<name>A0A9E8MTY9_9FLAO</name>
<dbReference type="EMBL" id="CP113088">
    <property type="protein sequence ID" value="WAC01403.1"/>
    <property type="molecule type" value="Genomic_DNA"/>
</dbReference>
<dbReference type="InterPro" id="IPR012347">
    <property type="entry name" value="Ferritin-like"/>
</dbReference>
<dbReference type="InterPro" id="IPR019052">
    <property type="entry name" value="DUF2383"/>
</dbReference>
<evidence type="ECO:0000259" key="1">
    <source>
        <dbReference type="Pfam" id="PF09537"/>
    </source>
</evidence>
<feature type="domain" description="DUF2383" evidence="1">
    <location>
        <begin position="11"/>
        <end position="118"/>
    </location>
</feature>
<evidence type="ECO:0000313" key="3">
    <source>
        <dbReference type="Proteomes" id="UP001164705"/>
    </source>
</evidence>
<reference evidence="2" key="1">
    <citation type="submission" date="2022-11" db="EMBL/GenBank/DDBJ databases">
        <title>Lacinutrix neustonica HL-RS19T sp. nov., isolated from the surface microlayer sample of brackish Lake Shihwa.</title>
        <authorList>
            <person name="Choi J.Y."/>
            <person name="Hwang C.Y."/>
        </authorList>
    </citation>
    <scope>NUCLEOTIDE SEQUENCE</scope>
    <source>
        <strain evidence="2">HL-RS19</strain>
    </source>
</reference>
<dbReference type="KEGG" id="lnu:N7U66_15295"/>
<keyword evidence="3" id="KW-1185">Reference proteome</keyword>
<organism evidence="2 3">
    <name type="scientific">Lacinutrix neustonica</name>
    <dbReference type="NCBI Taxonomy" id="2980107"/>
    <lineage>
        <taxon>Bacteria</taxon>
        <taxon>Pseudomonadati</taxon>
        <taxon>Bacteroidota</taxon>
        <taxon>Flavobacteriia</taxon>
        <taxon>Flavobacteriales</taxon>
        <taxon>Flavobacteriaceae</taxon>
        <taxon>Lacinutrix</taxon>
    </lineage>
</organism>
<dbReference type="Proteomes" id="UP001164705">
    <property type="component" value="Chromosome"/>
</dbReference>
<dbReference type="AlphaFoldDB" id="A0A9E8MTY9"/>
<dbReference type="RefSeq" id="WP_267676017.1">
    <property type="nucleotide sequence ID" value="NZ_CP113088.1"/>
</dbReference>